<feature type="compositionally biased region" description="Basic and acidic residues" evidence="1">
    <location>
        <begin position="99"/>
        <end position="124"/>
    </location>
</feature>
<feature type="compositionally biased region" description="Polar residues" evidence="1">
    <location>
        <begin position="1275"/>
        <end position="1292"/>
    </location>
</feature>
<dbReference type="EMBL" id="NHYE01001412">
    <property type="protein sequence ID" value="PPQ95812.1"/>
    <property type="molecule type" value="Genomic_DNA"/>
</dbReference>
<gene>
    <name evidence="3" type="ORF">CVT26_015953</name>
</gene>
<feature type="compositionally biased region" description="Basic and acidic residues" evidence="1">
    <location>
        <begin position="914"/>
        <end position="926"/>
    </location>
</feature>
<feature type="region of interest" description="Disordered" evidence="1">
    <location>
        <begin position="847"/>
        <end position="880"/>
    </location>
</feature>
<dbReference type="OrthoDB" id="660555at2759"/>
<feature type="region of interest" description="Disordered" evidence="1">
    <location>
        <begin position="639"/>
        <end position="731"/>
    </location>
</feature>
<feature type="compositionally biased region" description="Low complexity" evidence="1">
    <location>
        <begin position="446"/>
        <end position="486"/>
    </location>
</feature>
<organism evidence="3 4">
    <name type="scientific">Gymnopilus dilepis</name>
    <dbReference type="NCBI Taxonomy" id="231916"/>
    <lineage>
        <taxon>Eukaryota</taxon>
        <taxon>Fungi</taxon>
        <taxon>Dikarya</taxon>
        <taxon>Basidiomycota</taxon>
        <taxon>Agaricomycotina</taxon>
        <taxon>Agaricomycetes</taxon>
        <taxon>Agaricomycetidae</taxon>
        <taxon>Agaricales</taxon>
        <taxon>Agaricineae</taxon>
        <taxon>Hymenogastraceae</taxon>
        <taxon>Gymnopilus</taxon>
    </lineage>
</organism>
<reference evidence="3 4" key="1">
    <citation type="journal article" date="2018" name="Evol. Lett.">
        <title>Horizontal gene cluster transfer increased hallucinogenic mushroom diversity.</title>
        <authorList>
            <person name="Reynolds H.T."/>
            <person name="Vijayakumar V."/>
            <person name="Gluck-Thaler E."/>
            <person name="Korotkin H.B."/>
            <person name="Matheny P.B."/>
            <person name="Slot J.C."/>
        </authorList>
    </citation>
    <scope>NUCLEOTIDE SEQUENCE [LARGE SCALE GENOMIC DNA]</scope>
    <source>
        <strain evidence="3 4">SRW20</strain>
    </source>
</reference>
<feature type="compositionally biased region" description="Low complexity" evidence="1">
    <location>
        <begin position="1177"/>
        <end position="1192"/>
    </location>
</feature>
<protein>
    <recommendedName>
        <fullName evidence="2">DH domain-containing protein</fullName>
    </recommendedName>
</protein>
<feature type="region of interest" description="Disordered" evidence="1">
    <location>
        <begin position="395"/>
        <end position="486"/>
    </location>
</feature>
<evidence type="ECO:0000259" key="2">
    <source>
        <dbReference type="PROSITE" id="PS50010"/>
    </source>
</evidence>
<feature type="region of interest" description="Disordered" evidence="1">
    <location>
        <begin position="1259"/>
        <end position="1338"/>
    </location>
</feature>
<name>A0A409XYG9_9AGAR</name>
<feature type="region of interest" description="Disordered" evidence="1">
    <location>
        <begin position="1177"/>
        <end position="1199"/>
    </location>
</feature>
<dbReference type="Proteomes" id="UP000284706">
    <property type="component" value="Unassembled WGS sequence"/>
</dbReference>
<feature type="compositionally biased region" description="Polar residues" evidence="1">
    <location>
        <begin position="59"/>
        <end position="69"/>
    </location>
</feature>
<evidence type="ECO:0000313" key="3">
    <source>
        <dbReference type="EMBL" id="PPQ95812.1"/>
    </source>
</evidence>
<feature type="region of interest" description="Disordered" evidence="1">
    <location>
        <begin position="897"/>
        <end position="951"/>
    </location>
</feature>
<comment type="caution">
    <text evidence="3">The sequence shown here is derived from an EMBL/GenBank/DDBJ whole genome shotgun (WGS) entry which is preliminary data.</text>
</comment>
<keyword evidence="4" id="KW-1185">Reference proteome</keyword>
<feature type="region of interest" description="Disordered" evidence="1">
    <location>
        <begin position="1"/>
        <end position="29"/>
    </location>
</feature>
<dbReference type="Gene3D" id="1.20.900.10">
    <property type="entry name" value="Dbl homology (DH) domain"/>
    <property type="match status" value="1"/>
</dbReference>
<dbReference type="SUPFAM" id="SSF48065">
    <property type="entry name" value="DBL homology domain (DH-domain)"/>
    <property type="match status" value="1"/>
</dbReference>
<feature type="compositionally biased region" description="Basic and acidic residues" evidence="1">
    <location>
        <begin position="578"/>
        <end position="588"/>
    </location>
</feature>
<dbReference type="PROSITE" id="PS50010">
    <property type="entry name" value="DH_2"/>
    <property type="match status" value="1"/>
</dbReference>
<dbReference type="InterPro" id="IPR035899">
    <property type="entry name" value="DBL_dom_sf"/>
</dbReference>
<feature type="region of interest" description="Disordered" evidence="1">
    <location>
        <begin position="515"/>
        <end position="624"/>
    </location>
</feature>
<evidence type="ECO:0000313" key="4">
    <source>
        <dbReference type="Proteomes" id="UP000284706"/>
    </source>
</evidence>
<feature type="compositionally biased region" description="Acidic residues" evidence="1">
    <location>
        <begin position="867"/>
        <end position="879"/>
    </location>
</feature>
<proteinExistence type="predicted"/>
<dbReference type="InterPro" id="IPR000219">
    <property type="entry name" value="DH_dom"/>
</dbReference>
<dbReference type="GO" id="GO:0005085">
    <property type="term" value="F:guanyl-nucleotide exchange factor activity"/>
    <property type="evidence" value="ECO:0007669"/>
    <property type="project" value="InterPro"/>
</dbReference>
<feature type="domain" description="DH" evidence="2">
    <location>
        <begin position="1202"/>
        <end position="1254"/>
    </location>
</feature>
<feature type="compositionally biased region" description="Polar residues" evidence="1">
    <location>
        <begin position="776"/>
        <end position="793"/>
    </location>
</feature>
<sequence length="1395" mass="146787">MSSSWSLLLPHPNPNHFSQGPANASASASASGSSSLAAIGININMSSALMRKKHRQQAKLHSTISSSPPKLQPLSFPPEPIVDLTLPPYQPPSSSEARSLLHADRDNQETERFNDLRQLNEGRPSDMGLSDNLIAHDDDNDAVSGGLVSAQARRARAAGVPDDTVQSSRGLLARTTNLQSSSNLDHHHYPLSPLDNSALTITPISSSNLASNHRSAGSPAQGFLSSPNISAAVGVGVTFPFSDSASAAATTFLEQPGLSSRTASRSLTALDDPNHLNLTAAAEPPPVPPLPPHILMSSAAPTMPVPTHVQSDCGHGTSTIRSTARFAAEPNTIAQSGSQDKPKRRASLFARTFSLRNNTSGGPKPRSRPLLRGLTKLHDATTPSVTVGVDDAIEEVPTPGGITQSNSSSSSSNGLLRDDRHGLHLSPSGSSGSDAGSGSASGSGSSGSASASASGSTATSVSLSDSACASSSGTNSNLNSRSAAGGSAATSMEPALHAGSAPSFNIIQASISGQGMAMTGSMSSDSGHNHNHNHTHTTTNTHLHPSDHDQRRPTRPLLTPQPSSGSTDSHSNSQSHCHSHENEHHEGEGASSSTGYSAHSPFTTSSASPSGPSRSASFSASVLTTSSNSFTRWKRWRAGGKMGSGLSSRTSLGEELLEKDGFGTASDDYETRKKSKRASESVTPKGKQKEKDKQDHSRNSSWGDVAISLLIKDKDKSKGKGKEKEKDKDSACALKKAKFTLGCESEDNLPGNYSNSGRSKSPIPPVPPLPQSSTSLNRDLTSSPSPTDQNHPSSIHRPPLLRRDAVISPEAPVGRRRWTLASVMTDEGISDESLVRELERMREVAEWARRREKARRRGGTEHGHEEGGEEEEEEEEEEMGVVWDFGMDVWERERDKSGGMLFESPRSESGSSPDEVKGNAQNDEKSASFPNLPPPPSADPLVNRRSTSPSPGWLAAQRALLICRELILTERHYLSLLLSLLSQHTATPPPPLMLRYVEGLVRASAGVLAGMEKEPSVGGVSRAFLEREEEVTLAYVGWCGVVGGWFVDGHDGGKSVDGHAAALSAAGADPAFAMTPLRRTVSTWRKSMPSIASLSLEGGGVMSIYGQRREKEIEREKEKEKSRPTMLSPTAALGVGLVPVLPPSISTGSVSVSTMAISRSASGTGLVSSASSSAATTGYLQQQHHLHQSQYHPHQRRKPPTVRELAILPTQRVMRYVLLYRDLLSHTPHTSPSRTFVERAVETACRIADKCDRAQGNAAFVASSSSRDNIKGLSSAASENGHSKSATTSPTSAVFPGSPPPSLSAAAGGALKKKRGTEVPVGTSVMGMGGGSRGKNVRSVSGVSLKSLSGLGWGKSTKEENGSAHGAVPMVVNLGSREREGAAATPVLAVAGRQN</sequence>
<feature type="compositionally biased region" description="Basic and acidic residues" evidence="1">
    <location>
        <begin position="711"/>
        <end position="730"/>
    </location>
</feature>
<dbReference type="Pfam" id="PF00621">
    <property type="entry name" value="RhoGEF"/>
    <property type="match status" value="1"/>
</dbReference>
<feature type="region of interest" description="Disordered" evidence="1">
    <location>
        <begin position="52"/>
        <end position="129"/>
    </location>
</feature>
<feature type="compositionally biased region" description="Low complexity" evidence="1">
    <location>
        <begin position="555"/>
        <end position="576"/>
    </location>
</feature>
<feature type="compositionally biased region" description="Low complexity" evidence="1">
    <location>
        <begin position="426"/>
        <end position="438"/>
    </location>
</feature>
<evidence type="ECO:0000256" key="1">
    <source>
        <dbReference type="SAM" id="MobiDB-lite"/>
    </source>
</evidence>
<dbReference type="STRING" id="231916.A0A409XYG9"/>
<accession>A0A409XYG9</accession>
<feature type="region of interest" description="Disordered" evidence="1">
    <location>
        <begin position="743"/>
        <end position="821"/>
    </location>
</feature>
<feature type="compositionally biased region" description="Basic and acidic residues" evidence="1">
    <location>
        <begin position="687"/>
        <end position="698"/>
    </location>
</feature>
<feature type="compositionally biased region" description="Low complexity" evidence="1">
    <location>
        <begin position="589"/>
        <end position="621"/>
    </location>
</feature>
<dbReference type="InParanoid" id="A0A409XYG9"/>